<dbReference type="GO" id="GO:0009252">
    <property type="term" value="P:peptidoglycan biosynthetic process"/>
    <property type="evidence" value="ECO:0007669"/>
    <property type="project" value="TreeGrafter"/>
</dbReference>
<dbReference type="GO" id="GO:0008955">
    <property type="term" value="F:peptidoglycan glycosyltransferase activity"/>
    <property type="evidence" value="ECO:0007669"/>
    <property type="project" value="TreeGrafter"/>
</dbReference>
<evidence type="ECO:0000256" key="2">
    <source>
        <dbReference type="SAM" id="Phobius"/>
    </source>
</evidence>
<dbReference type="Proteomes" id="UP000681340">
    <property type="component" value="Unassembled WGS sequence"/>
</dbReference>
<dbReference type="PANTHER" id="PTHR32282:SF34">
    <property type="entry name" value="PENICILLIN-BINDING PROTEIN 1A"/>
    <property type="match status" value="1"/>
</dbReference>
<dbReference type="SUPFAM" id="SSF53955">
    <property type="entry name" value="Lysozyme-like"/>
    <property type="match status" value="1"/>
</dbReference>
<proteinExistence type="predicted"/>
<dbReference type="InterPro" id="IPR050396">
    <property type="entry name" value="Glycosyltr_51/Transpeptidase"/>
</dbReference>
<evidence type="ECO:0000256" key="1">
    <source>
        <dbReference type="ARBA" id="ARBA00022679"/>
    </source>
</evidence>
<feature type="transmembrane region" description="Helical" evidence="2">
    <location>
        <begin position="26"/>
        <end position="48"/>
    </location>
</feature>
<protein>
    <recommendedName>
        <fullName evidence="3">Glycosyl transferase family 51 domain-containing protein</fullName>
    </recommendedName>
</protein>
<comment type="caution">
    <text evidence="4">The sequence shown here is derived from an EMBL/GenBank/DDBJ whole genome shotgun (WGS) entry which is preliminary data.</text>
</comment>
<feature type="domain" description="Glycosyl transferase family 51" evidence="3">
    <location>
        <begin position="113"/>
        <end position="172"/>
    </location>
</feature>
<keyword evidence="5" id="KW-1185">Reference proteome</keyword>
<dbReference type="PANTHER" id="PTHR32282">
    <property type="entry name" value="BINDING PROTEIN TRANSPEPTIDASE, PUTATIVE-RELATED"/>
    <property type="match status" value="1"/>
</dbReference>
<keyword evidence="2" id="KW-0472">Membrane</keyword>
<dbReference type="AlphaFoldDB" id="A0A919SLQ6"/>
<dbReference type="InterPro" id="IPR023346">
    <property type="entry name" value="Lysozyme-like_dom_sf"/>
</dbReference>
<organism evidence="4 5">
    <name type="scientific">Actinoplanes auranticolor</name>
    <dbReference type="NCBI Taxonomy" id="47988"/>
    <lineage>
        <taxon>Bacteria</taxon>
        <taxon>Bacillati</taxon>
        <taxon>Actinomycetota</taxon>
        <taxon>Actinomycetes</taxon>
        <taxon>Micromonosporales</taxon>
        <taxon>Micromonosporaceae</taxon>
        <taxon>Actinoplanes</taxon>
    </lineage>
</organism>
<keyword evidence="1" id="KW-0808">Transferase</keyword>
<dbReference type="Gene3D" id="1.10.3810.10">
    <property type="entry name" value="Biosynthetic peptidoglycan transglycosylase-like"/>
    <property type="match status" value="1"/>
</dbReference>
<accession>A0A919SLQ6</accession>
<dbReference type="InterPro" id="IPR001264">
    <property type="entry name" value="Glyco_trans_51"/>
</dbReference>
<evidence type="ECO:0000313" key="5">
    <source>
        <dbReference type="Proteomes" id="UP000681340"/>
    </source>
</evidence>
<evidence type="ECO:0000259" key="3">
    <source>
        <dbReference type="Pfam" id="PF00912"/>
    </source>
</evidence>
<reference evidence="4" key="1">
    <citation type="submission" date="2021-03" db="EMBL/GenBank/DDBJ databases">
        <title>Whole genome shotgun sequence of Actinoplanes auranticolor NBRC 12245.</title>
        <authorList>
            <person name="Komaki H."/>
            <person name="Tamura T."/>
        </authorList>
    </citation>
    <scope>NUCLEOTIDE SEQUENCE</scope>
    <source>
        <strain evidence="4">NBRC 12245</strain>
    </source>
</reference>
<keyword evidence="2" id="KW-1133">Transmembrane helix</keyword>
<dbReference type="RefSeq" id="WP_212991826.1">
    <property type="nucleotide sequence ID" value="NZ_BAABEA010000026.1"/>
</dbReference>
<dbReference type="GO" id="GO:0030288">
    <property type="term" value="C:outer membrane-bounded periplasmic space"/>
    <property type="evidence" value="ECO:0007669"/>
    <property type="project" value="TreeGrafter"/>
</dbReference>
<dbReference type="InterPro" id="IPR036950">
    <property type="entry name" value="PBP_transglycosylase"/>
</dbReference>
<evidence type="ECO:0000313" key="4">
    <source>
        <dbReference type="EMBL" id="GIM74054.1"/>
    </source>
</evidence>
<name>A0A919SLQ6_9ACTN</name>
<sequence length="207" mass="21977">MTLADTAQPASAPVPAAPPRRLGQRLAIGIASVLLLLSGGITAVTYYYDSVPMVENDISYPVVPVAALPPAVANAFVAAVDPDFYDSDDSLITRRYTVIASGAGEESGLRTRVLVHKAEAGYTKTEILDRYLNRADYGRGAVGLVAAAQTYFAKPATRLTVAEAALLAVQLHPDRPAPKAGWDQVLDTMVEHGWLSQADRNGLTFPA</sequence>
<dbReference type="Pfam" id="PF00912">
    <property type="entry name" value="Transgly"/>
    <property type="match status" value="1"/>
</dbReference>
<keyword evidence="2" id="KW-0812">Transmembrane</keyword>
<gene>
    <name evidence="4" type="ORF">Aau02nite_59040</name>
</gene>
<dbReference type="EMBL" id="BOQL01000049">
    <property type="protein sequence ID" value="GIM74054.1"/>
    <property type="molecule type" value="Genomic_DNA"/>
</dbReference>